<feature type="chain" id="PRO_5017660501" evidence="1">
    <location>
        <begin position="23"/>
        <end position="151"/>
    </location>
</feature>
<protein>
    <submittedName>
        <fullName evidence="2">Uncharacterized protein</fullName>
    </submittedName>
</protein>
<name>A0A3B7MHR9_9BACT</name>
<proteinExistence type="predicted"/>
<reference evidence="2 3" key="1">
    <citation type="submission" date="2018-09" db="EMBL/GenBank/DDBJ databases">
        <title>Genome sequencing of strain 6GH32-13.</title>
        <authorList>
            <person name="Weon H.-Y."/>
            <person name="Heo J."/>
            <person name="Kwon S.-W."/>
        </authorList>
    </citation>
    <scope>NUCLEOTIDE SEQUENCE [LARGE SCALE GENOMIC DNA]</scope>
    <source>
        <strain evidence="2 3">5GH32-13</strain>
    </source>
</reference>
<dbReference type="EMBL" id="CP032157">
    <property type="protein sequence ID" value="AXY72843.1"/>
    <property type="molecule type" value="Genomic_DNA"/>
</dbReference>
<gene>
    <name evidence="2" type="ORF">D3H65_02155</name>
</gene>
<dbReference type="OrthoDB" id="5684986at2"/>
<dbReference type="KEGG" id="pseg:D3H65_02155"/>
<dbReference type="AlphaFoldDB" id="A0A3B7MHR9"/>
<feature type="signal peptide" evidence="1">
    <location>
        <begin position="1"/>
        <end position="22"/>
    </location>
</feature>
<accession>A0A3B7MHR9</accession>
<evidence type="ECO:0000313" key="3">
    <source>
        <dbReference type="Proteomes" id="UP000263900"/>
    </source>
</evidence>
<organism evidence="2 3">
    <name type="scientific">Paraflavitalea soli</name>
    <dbReference type="NCBI Taxonomy" id="2315862"/>
    <lineage>
        <taxon>Bacteria</taxon>
        <taxon>Pseudomonadati</taxon>
        <taxon>Bacteroidota</taxon>
        <taxon>Chitinophagia</taxon>
        <taxon>Chitinophagales</taxon>
        <taxon>Chitinophagaceae</taxon>
        <taxon>Paraflavitalea</taxon>
    </lineage>
</organism>
<dbReference type="Proteomes" id="UP000263900">
    <property type="component" value="Chromosome"/>
</dbReference>
<sequence length="151" mass="17071">MKCTHWVFAICLLLAGYSLGYAQQATQPAPFKMREGVHNFSLQWIGWEKPGKVQISKKTDSTYAIQGEQRGGEDGTDFVTIHGTLKVISPRELLFEGTILTKVKYIFDGKVCDRTGTYHFLAKGTRKYWRLQEMDNCAGASSAVDYVDIFF</sequence>
<keyword evidence="1" id="KW-0732">Signal</keyword>
<keyword evidence="3" id="KW-1185">Reference proteome</keyword>
<dbReference type="RefSeq" id="WP_119048681.1">
    <property type="nucleotide sequence ID" value="NZ_CP032157.1"/>
</dbReference>
<evidence type="ECO:0000313" key="2">
    <source>
        <dbReference type="EMBL" id="AXY72843.1"/>
    </source>
</evidence>
<evidence type="ECO:0000256" key="1">
    <source>
        <dbReference type="SAM" id="SignalP"/>
    </source>
</evidence>